<dbReference type="PANTHER" id="PTHR22916">
    <property type="entry name" value="GLYCOSYLTRANSFERASE"/>
    <property type="match status" value="1"/>
</dbReference>
<evidence type="ECO:0000313" key="3">
    <source>
        <dbReference type="Proteomes" id="UP000051166"/>
    </source>
</evidence>
<dbReference type="InterPro" id="IPR001173">
    <property type="entry name" value="Glyco_trans_2-like"/>
</dbReference>
<comment type="caution">
    <text evidence="2">The sequence shown here is derived from an EMBL/GenBank/DDBJ whole genome shotgun (WGS) entry which is preliminary data.</text>
</comment>
<keyword evidence="3" id="KW-1185">Reference proteome</keyword>
<sequence length="330" mass="38442">MISVVIAVFNSNKSFLKKQLNSIKNQSILPTEVIIVDDCSNNGTAEAIKEYIFNNKLNSWSVFVNKKNIGYKNSFAKAISLTKGSIIVLADHDDIWLPDKLKLIREQFKKNKDILYLATSFKKIDENDKTIVTKERWQHANNNLIRRGIRKNELNKMSFQDIAIYNISPGCCCAFSSKIKQAFLKLYSYDLPHDWKLAVIAALNDGLYYLDKVTTMYRLHNRNTIGLGHESDYSKRIQLLLNGLNEKKAMVNVIGKIKMSPNVQELRYERKIIKLFYRRVSLMKSKKILKYGFPLLVRSLKFGKLYESILLDFVTICKENHRYLRLIRKR</sequence>
<dbReference type="InterPro" id="IPR029044">
    <property type="entry name" value="Nucleotide-diphossugar_trans"/>
</dbReference>
<dbReference type="STRING" id="1423801.FD50_GL000476"/>
<organism evidence="2 3">
    <name type="scientific">Liquorilactobacillus satsumensis DSM 16230 = JCM 12392</name>
    <dbReference type="NCBI Taxonomy" id="1423801"/>
    <lineage>
        <taxon>Bacteria</taxon>
        <taxon>Bacillati</taxon>
        <taxon>Bacillota</taxon>
        <taxon>Bacilli</taxon>
        <taxon>Lactobacillales</taxon>
        <taxon>Lactobacillaceae</taxon>
        <taxon>Liquorilactobacillus</taxon>
    </lineage>
</organism>
<dbReference type="RefSeq" id="WP_054757864.1">
    <property type="nucleotide sequence ID" value="NZ_AZFQ01000036.1"/>
</dbReference>
<dbReference type="GeneID" id="98307913"/>
<dbReference type="PANTHER" id="PTHR22916:SF3">
    <property type="entry name" value="UDP-GLCNAC:BETAGAL BETA-1,3-N-ACETYLGLUCOSAMINYLTRANSFERASE-LIKE PROTEIN 1"/>
    <property type="match status" value="1"/>
</dbReference>
<accession>A0A0R1UZ68</accession>
<evidence type="ECO:0000313" key="2">
    <source>
        <dbReference type="EMBL" id="KRL98669.1"/>
    </source>
</evidence>
<dbReference type="Gene3D" id="3.90.550.10">
    <property type="entry name" value="Spore Coat Polysaccharide Biosynthesis Protein SpsA, Chain A"/>
    <property type="match status" value="1"/>
</dbReference>
<dbReference type="Pfam" id="PF00535">
    <property type="entry name" value="Glycos_transf_2"/>
    <property type="match status" value="1"/>
</dbReference>
<dbReference type="PATRIC" id="fig|1423801.4.peg.485"/>
<reference evidence="2 3" key="1">
    <citation type="journal article" date="2015" name="Genome Announc.">
        <title>Expanding the biotechnology potential of lactobacilli through comparative genomics of 213 strains and associated genera.</title>
        <authorList>
            <person name="Sun Z."/>
            <person name="Harris H.M."/>
            <person name="McCann A."/>
            <person name="Guo C."/>
            <person name="Argimon S."/>
            <person name="Zhang W."/>
            <person name="Yang X."/>
            <person name="Jeffery I.B."/>
            <person name="Cooney J.C."/>
            <person name="Kagawa T.F."/>
            <person name="Liu W."/>
            <person name="Song Y."/>
            <person name="Salvetti E."/>
            <person name="Wrobel A."/>
            <person name="Rasinkangas P."/>
            <person name="Parkhill J."/>
            <person name="Rea M.C."/>
            <person name="O'Sullivan O."/>
            <person name="Ritari J."/>
            <person name="Douillard F.P."/>
            <person name="Paul Ross R."/>
            <person name="Yang R."/>
            <person name="Briner A.E."/>
            <person name="Felis G.E."/>
            <person name="de Vos W.M."/>
            <person name="Barrangou R."/>
            <person name="Klaenhammer T.R."/>
            <person name="Caufield P.W."/>
            <person name="Cui Y."/>
            <person name="Zhang H."/>
            <person name="O'Toole P.W."/>
        </authorList>
    </citation>
    <scope>NUCLEOTIDE SEQUENCE [LARGE SCALE GENOMIC DNA]</scope>
    <source>
        <strain evidence="2 3">DSM 16230</strain>
    </source>
</reference>
<protein>
    <submittedName>
        <fullName evidence="2">Alpha-L-Rha alpha-1,3-L-rhamnosyltransferase</fullName>
    </submittedName>
</protein>
<dbReference type="Proteomes" id="UP000051166">
    <property type="component" value="Unassembled WGS sequence"/>
</dbReference>
<dbReference type="OrthoDB" id="9802649at2"/>
<dbReference type="AlphaFoldDB" id="A0A0R1UZ68"/>
<gene>
    <name evidence="2" type="ORF">FD50_GL000476</name>
</gene>
<dbReference type="EMBL" id="AZFQ01000036">
    <property type="protein sequence ID" value="KRL98669.1"/>
    <property type="molecule type" value="Genomic_DNA"/>
</dbReference>
<feature type="domain" description="Glycosyltransferase 2-like" evidence="1">
    <location>
        <begin position="3"/>
        <end position="147"/>
    </location>
</feature>
<proteinExistence type="predicted"/>
<evidence type="ECO:0000259" key="1">
    <source>
        <dbReference type="Pfam" id="PF00535"/>
    </source>
</evidence>
<name>A0A0R1UZ68_9LACO</name>
<keyword evidence="2" id="KW-0808">Transferase</keyword>
<dbReference type="GO" id="GO:0016758">
    <property type="term" value="F:hexosyltransferase activity"/>
    <property type="evidence" value="ECO:0007669"/>
    <property type="project" value="UniProtKB-ARBA"/>
</dbReference>
<dbReference type="SUPFAM" id="SSF53448">
    <property type="entry name" value="Nucleotide-diphospho-sugar transferases"/>
    <property type="match status" value="1"/>
</dbReference>